<reference evidence="5 6" key="1">
    <citation type="submission" date="2017-10" db="EMBL/GenBank/DDBJ databases">
        <title>Bacillus sp. nov., a halophilic bacterium isolated from a Keqin Lake.</title>
        <authorList>
            <person name="Wang H."/>
        </authorList>
    </citation>
    <scope>NUCLEOTIDE SEQUENCE [LARGE SCALE GENOMIC DNA]</scope>
    <source>
        <strain evidence="5 6">KQ-12</strain>
    </source>
</reference>
<sequence length="358" mass="39807">MNLFRKFLLLLLFGLFIIVVAACGGEELNSNSEVDASENAETDDSVNAETESNSEEIESITIDVASVYEDAAAPIQGTHMFAELVDEATDGRIQVNVFPAGSLGSENEIYEAVSSGDLDMVMGGFTGVDMYAPEYMYFITPFLFSSKEHLENAFYSELGDDMFESMKESNFQFLAANYRGVRHMTSNQAFSNPDELSNVRLRLPEIEAWVAAWSQIGATPTAVALPEMYSSLQTGVVDASEGPFEQMATFNLEEVQDYLILTEHVHEMVFLWINNGLFDSLSADDQNILQDAAEEAMAYADEQAEIDADVFYQQLVDGGMEVIEPDVASFVEKAQPVFANFFEEKWNVTTLDEVNSYR</sequence>
<dbReference type="PANTHER" id="PTHR33376">
    <property type="match status" value="1"/>
</dbReference>
<dbReference type="NCBIfam" id="NF037995">
    <property type="entry name" value="TRAP_S1"/>
    <property type="match status" value="1"/>
</dbReference>
<dbReference type="Pfam" id="PF03480">
    <property type="entry name" value="DctP"/>
    <property type="match status" value="1"/>
</dbReference>
<gene>
    <name evidence="5" type="ORF">CR194_07360</name>
</gene>
<dbReference type="PANTHER" id="PTHR33376:SF7">
    <property type="entry name" value="C4-DICARBOXYLATE-BINDING PROTEIN DCTB"/>
    <property type="match status" value="1"/>
</dbReference>
<evidence type="ECO:0000256" key="4">
    <source>
        <dbReference type="SAM" id="MobiDB-lite"/>
    </source>
</evidence>
<evidence type="ECO:0000256" key="3">
    <source>
        <dbReference type="ARBA" id="ARBA00022729"/>
    </source>
</evidence>
<dbReference type="AlphaFoldDB" id="A0A323TD67"/>
<protein>
    <recommendedName>
        <fullName evidence="7">C4-dicarboxylate ABC transporter substrate-binding protein</fullName>
    </recommendedName>
</protein>
<evidence type="ECO:0000313" key="5">
    <source>
        <dbReference type="EMBL" id="PYZ93009.1"/>
    </source>
</evidence>
<feature type="region of interest" description="Disordered" evidence="4">
    <location>
        <begin position="30"/>
        <end position="54"/>
    </location>
</feature>
<dbReference type="CDD" id="cd13603">
    <property type="entry name" value="PBP2_TRAP_Siap_TeaA_like"/>
    <property type="match status" value="1"/>
</dbReference>
<dbReference type="InterPro" id="IPR038404">
    <property type="entry name" value="TRAP_DctP_sf"/>
</dbReference>
<dbReference type="RefSeq" id="WP_110609039.1">
    <property type="nucleotide sequence ID" value="NZ_PDOD01000002.1"/>
</dbReference>
<dbReference type="InterPro" id="IPR018389">
    <property type="entry name" value="DctP_fam"/>
</dbReference>
<comment type="similarity">
    <text evidence="1">Belongs to the bacterial solute-binding protein 7 family.</text>
</comment>
<dbReference type="EMBL" id="PDOD01000002">
    <property type="protein sequence ID" value="PYZ93009.1"/>
    <property type="molecule type" value="Genomic_DNA"/>
</dbReference>
<evidence type="ECO:0000256" key="2">
    <source>
        <dbReference type="ARBA" id="ARBA00022448"/>
    </source>
</evidence>
<dbReference type="InterPro" id="IPR004682">
    <property type="entry name" value="TRAP_DctP"/>
</dbReference>
<keyword evidence="6" id="KW-1185">Reference proteome</keyword>
<organism evidence="5 6">
    <name type="scientific">Salipaludibacillus keqinensis</name>
    <dbReference type="NCBI Taxonomy" id="2045207"/>
    <lineage>
        <taxon>Bacteria</taxon>
        <taxon>Bacillati</taxon>
        <taxon>Bacillota</taxon>
        <taxon>Bacilli</taxon>
        <taxon>Bacillales</taxon>
        <taxon>Bacillaceae</taxon>
    </lineage>
</organism>
<dbReference type="Proteomes" id="UP000248214">
    <property type="component" value="Unassembled WGS sequence"/>
</dbReference>
<comment type="caution">
    <text evidence="5">The sequence shown here is derived from an EMBL/GenBank/DDBJ whole genome shotgun (WGS) entry which is preliminary data.</text>
</comment>
<name>A0A323TD67_9BACI</name>
<dbReference type="GO" id="GO:0055085">
    <property type="term" value="P:transmembrane transport"/>
    <property type="evidence" value="ECO:0007669"/>
    <property type="project" value="InterPro"/>
</dbReference>
<keyword evidence="2" id="KW-0813">Transport</keyword>
<accession>A0A323TD67</accession>
<dbReference type="NCBIfam" id="TIGR00787">
    <property type="entry name" value="dctP"/>
    <property type="match status" value="1"/>
</dbReference>
<evidence type="ECO:0000256" key="1">
    <source>
        <dbReference type="ARBA" id="ARBA00009023"/>
    </source>
</evidence>
<keyword evidence="3" id="KW-0732">Signal</keyword>
<dbReference type="GO" id="GO:0030288">
    <property type="term" value="C:outer membrane-bounded periplasmic space"/>
    <property type="evidence" value="ECO:0007669"/>
    <property type="project" value="InterPro"/>
</dbReference>
<feature type="compositionally biased region" description="Acidic residues" evidence="4">
    <location>
        <begin position="35"/>
        <end position="54"/>
    </location>
</feature>
<dbReference type="PROSITE" id="PS51257">
    <property type="entry name" value="PROKAR_LIPOPROTEIN"/>
    <property type="match status" value="1"/>
</dbReference>
<dbReference type="Gene3D" id="3.40.190.170">
    <property type="entry name" value="Bacterial extracellular solute-binding protein, family 7"/>
    <property type="match status" value="1"/>
</dbReference>
<proteinExistence type="inferred from homology"/>
<evidence type="ECO:0000313" key="6">
    <source>
        <dbReference type="Proteomes" id="UP000248214"/>
    </source>
</evidence>
<evidence type="ECO:0008006" key="7">
    <source>
        <dbReference type="Google" id="ProtNLM"/>
    </source>
</evidence>
<dbReference type="OrthoDB" id="9776801at2"/>